<evidence type="ECO:0000259" key="2">
    <source>
        <dbReference type="SMART" id="SM00198"/>
    </source>
</evidence>
<evidence type="ECO:0000313" key="3">
    <source>
        <dbReference type="EMBL" id="QNH72472.1"/>
    </source>
</evidence>
<reference evidence="3" key="2">
    <citation type="submission" date="2020-07" db="EMBL/GenBank/DDBJ databases">
        <authorList>
            <person name="Klompen A.L."/>
            <person name="Macrander J."/>
            <person name="Reitzel A.M."/>
            <person name="Stampar S.N."/>
        </authorList>
    </citation>
    <scope>NUCLEOTIDE SEQUENCE</scope>
</reference>
<feature type="chain" id="PRO_5029010973" evidence="1">
    <location>
        <begin position="20"/>
        <end position="204"/>
    </location>
</feature>
<dbReference type="FunFam" id="3.40.33.10:FF:000002">
    <property type="entry name" value="Golgi-associated plant pathogenesis-related protein 1"/>
    <property type="match status" value="1"/>
</dbReference>
<dbReference type="SMART" id="SM00198">
    <property type="entry name" value="SCP"/>
    <property type="match status" value="1"/>
</dbReference>
<dbReference type="CDD" id="cd05382">
    <property type="entry name" value="CAP_GAPR1-like"/>
    <property type="match status" value="1"/>
</dbReference>
<proteinExistence type="evidence at transcript level"/>
<dbReference type="InterPro" id="IPR034113">
    <property type="entry name" value="SCP_GAPR1-like"/>
</dbReference>
<dbReference type="InterPro" id="IPR001283">
    <property type="entry name" value="CRISP-related"/>
</dbReference>
<dbReference type="PRINTS" id="PR00837">
    <property type="entry name" value="V5TPXLIKE"/>
</dbReference>
<reference evidence="3" key="1">
    <citation type="journal article" date="2020" name="Mar. Drugs">
        <title>Transcriptomic Analysis of Four Cerianthid (Cnidaria, Ceriantharia) Venoms.</title>
        <authorList>
            <person name="Klompen A.M.L."/>
            <person name="Macrander J."/>
            <person name="Reitzel A.M."/>
            <person name="Stampar S.N."/>
        </authorList>
    </citation>
    <scope>NUCLEOTIDE SEQUENCE</scope>
</reference>
<dbReference type="PANTHER" id="PTHR10334">
    <property type="entry name" value="CYSTEINE-RICH SECRETORY PROTEIN-RELATED"/>
    <property type="match status" value="1"/>
</dbReference>
<protein>
    <submittedName>
        <fullName evidence="3">Toxin candidate TRINITY_DN30054_c0_g1_i2</fullName>
    </submittedName>
</protein>
<dbReference type="InterPro" id="IPR035940">
    <property type="entry name" value="CAP_sf"/>
</dbReference>
<dbReference type="InterPro" id="IPR014044">
    <property type="entry name" value="CAP_dom"/>
</dbReference>
<sequence length="204" mass="23350">MNAWIILSLAICALSNVQAEQTDAQFQQEVLRIHNKYRAHHDTEPMTLNPKMCKEAKAYAEILAQEGQLRHSNHQRHGDGENLAMVRGFDMTGEYVTDMWYVEVCDYNFDTGEIKIESRGGFISHFAQVVWKSSTQLGIGKFKVGSETYAVVRYRKPGNYVGQFQQNVQQGQFKASECPALKKKVDIFGLKKNHVHKNIRQKVL</sequence>
<evidence type="ECO:0000256" key="1">
    <source>
        <dbReference type="SAM" id="SignalP"/>
    </source>
</evidence>
<name>A0A7G7WYY3_9CNID</name>
<dbReference type="Pfam" id="PF00188">
    <property type="entry name" value="CAP"/>
    <property type="match status" value="1"/>
</dbReference>
<dbReference type="SUPFAM" id="SSF55797">
    <property type="entry name" value="PR-1-like"/>
    <property type="match status" value="1"/>
</dbReference>
<dbReference type="Gene3D" id="3.40.33.10">
    <property type="entry name" value="CAP"/>
    <property type="match status" value="1"/>
</dbReference>
<feature type="domain" description="SCP" evidence="2">
    <location>
        <begin position="25"/>
        <end position="162"/>
    </location>
</feature>
<dbReference type="AlphaFoldDB" id="A0A7G7WYY3"/>
<feature type="signal peptide" evidence="1">
    <location>
        <begin position="1"/>
        <end position="19"/>
    </location>
</feature>
<keyword evidence="1" id="KW-0732">Signal</keyword>
<dbReference type="EMBL" id="MT747538">
    <property type="protein sequence ID" value="QNH72472.1"/>
    <property type="molecule type" value="mRNA"/>
</dbReference>
<accession>A0A7G7WYY3</accession>
<organism evidence="3">
    <name type="scientific">Pachycerianthus borealis</name>
    <dbReference type="NCBI Taxonomy" id="2736680"/>
    <lineage>
        <taxon>Eukaryota</taxon>
        <taxon>Metazoa</taxon>
        <taxon>Cnidaria</taxon>
        <taxon>Anthozoa</taxon>
        <taxon>Ceriantharia</taxon>
        <taxon>Spirularia</taxon>
        <taxon>Cerianthidae</taxon>
        <taxon>Pachycerianthus</taxon>
    </lineage>
</organism>